<feature type="compositionally biased region" description="Polar residues" evidence="1">
    <location>
        <begin position="1"/>
        <end position="31"/>
    </location>
</feature>
<evidence type="ECO:0000256" key="2">
    <source>
        <dbReference type="SAM" id="Phobius"/>
    </source>
</evidence>
<comment type="caution">
    <text evidence="3">The sequence shown here is derived from an EMBL/GenBank/DDBJ whole genome shotgun (WGS) entry which is preliminary data.</text>
</comment>
<dbReference type="AlphaFoldDB" id="A0AAD7F025"/>
<proteinExistence type="predicted"/>
<evidence type="ECO:0000313" key="3">
    <source>
        <dbReference type="EMBL" id="KAJ7359518.1"/>
    </source>
</evidence>
<gene>
    <name evidence="3" type="ORF">DFH08DRAFT_1038360</name>
</gene>
<keyword evidence="4" id="KW-1185">Reference proteome</keyword>
<reference evidence="3" key="1">
    <citation type="submission" date="2023-03" db="EMBL/GenBank/DDBJ databases">
        <title>Massive genome expansion in bonnet fungi (Mycena s.s.) driven by repeated elements and novel gene families across ecological guilds.</title>
        <authorList>
            <consortium name="Lawrence Berkeley National Laboratory"/>
            <person name="Harder C.B."/>
            <person name="Miyauchi S."/>
            <person name="Viragh M."/>
            <person name="Kuo A."/>
            <person name="Thoen E."/>
            <person name="Andreopoulos B."/>
            <person name="Lu D."/>
            <person name="Skrede I."/>
            <person name="Drula E."/>
            <person name="Henrissat B."/>
            <person name="Morin E."/>
            <person name="Kohler A."/>
            <person name="Barry K."/>
            <person name="LaButti K."/>
            <person name="Morin E."/>
            <person name="Salamov A."/>
            <person name="Lipzen A."/>
            <person name="Mereny Z."/>
            <person name="Hegedus B."/>
            <person name="Baldrian P."/>
            <person name="Stursova M."/>
            <person name="Weitz H."/>
            <person name="Taylor A."/>
            <person name="Grigoriev I.V."/>
            <person name="Nagy L.G."/>
            <person name="Martin F."/>
            <person name="Kauserud H."/>
        </authorList>
    </citation>
    <scope>NUCLEOTIDE SEQUENCE</scope>
    <source>
        <strain evidence="3">CBHHK002</strain>
    </source>
</reference>
<evidence type="ECO:0000313" key="4">
    <source>
        <dbReference type="Proteomes" id="UP001218218"/>
    </source>
</evidence>
<feature type="compositionally biased region" description="Low complexity" evidence="1">
    <location>
        <begin position="686"/>
        <end position="728"/>
    </location>
</feature>
<accession>A0AAD7F025</accession>
<dbReference type="Proteomes" id="UP001218218">
    <property type="component" value="Unassembled WGS sequence"/>
</dbReference>
<keyword evidence="2" id="KW-0812">Transmembrane</keyword>
<feature type="compositionally biased region" description="Polar residues" evidence="1">
    <location>
        <begin position="805"/>
        <end position="814"/>
    </location>
</feature>
<feature type="region of interest" description="Disordered" evidence="1">
    <location>
        <begin position="756"/>
        <end position="814"/>
    </location>
</feature>
<feature type="transmembrane region" description="Helical" evidence="2">
    <location>
        <begin position="523"/>
        <end position="543"/>
    </location>
</feature>
<organism evidence="3 4">
    <name type="scientific">Mycena albidolilacea</name>
    <dbReference type="NCBI Taxonomy" id="1033008"/>
    <lineage>
        <taxon>Eukaryota</taxon>
        <taxon>Fungi</taxon>
        <taxon>Dikarya</taxon>
        <taxon>Basidiomycota</taxon>
        <taxon>Agaricomycotina</taxon>
        <taxon>Agaricomycetes</taxon>
        <taxon>Agaricomycetidae</taxon>
        <taxon>Agaricales</taxon>
        <taxon>Marasmiineae</taxon>
        <taxon>Mycenaceae</taxon>
        <taxon>Mycena</taxon>
    </lineage>
</organism>
<feature type="compositionally biased region" description="Low complexity" evidence="1">
    <location>
        <begin position="436"/>
        <end position="468"/>
    </location>
</feature>
<feature type="compositionally biased region" description="Low complexity" evidence="1">
    <location>
        <begin position="756"/>
        <end position="778"/>
    </location>
</feature>
<keyword evidence="2" id="KW-1133">Transmembrane helix</keyword>
<protein>
    <submittedName>
        <fullName evidence="3">Uncharacterized protein</fullName>
    </submittedName>
</protein>
<name>A0AAD7F025_9AGAR</name>
<feature type="compositionally biased region" description="Low complexity" evidence="1">
    <location>
        <begin position="493"/>
        <end position="510"/>
    </location>
</feature>
<keyword evidence="2" id="KW-0472">Membrane</keyword>
<feature type="region of interest" description="Disordered" evidence="1">
    <location>
        <begin position="427"/>
        <end position="515"/>
    </location>
</feature>
<feature type="region of interest" description="Disordered" evidence="1">
    <location>
        <begin position="686"/>
        <end position="737"/>
    </location>
</feature>
<evidence type="ECO:0000256" key="1">
    <source>
        <dbReference type="SAM" id="MobiDB-lite"/>
    </source>
</evidence>
<sequence>MSPRGNQNASRPAGAKTSQGSKQGNIRSQCKTAKATGRRRLGFSSQRIELEVPDSHRRPSAKHNAIIGKRDALSDSGLSTASWIWTAEPTVGNVAFLRTFSSAAGKTAASATISVTAVNQATVWVNGQPIGATGKGADDWKTAQVFSAGLNASTNTFSILAVNDNNSGAPAPGLLAAIKIKYADGSGEAVVSDGGWTVSAVIPSDFPIASDTSHFVPATVAGAFGSEPWGSSVTASSPPSNSAILSESTWIWSTATALTKAATGPVGFRKTVPTPGGKIAQSATILMTADNGFQLYVNGEYIGQSPGVPTIPDFGTAQQFTVNLDSASNVFSVIASNLAAAGTTDAGPAGLAGSITFQYSDGTTSVTATDATWVTGPFTSVAQFLAATDATLTKTFALAKMGAQPWGALKGISNALAAPQVPAGPFASGTVPATPPSGNSASAGASAPASQPSSASPASASGSSVSSADHNSTPGVGGGLASSPSETGTAPESTSAGASNTNTNTNTDANVGASTSHSMSTSVIIAIIVVVLALIGIVALFFWRRRRANNTSRHSMSRDLFDAANGVGRSGGASASQRSSIGSAAHAEMVMVQPQQPSYTYNHPRPPVLVQGVYMQAPPPGQSYPQPPLPAVLGHPGNANRLVVVGEPPMSPISPMRGGQQMAAQQQQHMAAQQIFVQQRIPPPQMQMAAQHQQHMAAQQMFNAQQQSQIPPPQMQMSAPPVAAQQMPTQQQPGAAPVPLSKLEREALYWRNNANTASATSSARTSMVTDASSSTVGSSRRHSKDSSVDPYGGYDADTLAPPPSYSVQSPLHMQ</sequence>
<feature type="region of interest" description="Disordered" evidence="1">
    <location>
        <begin position="1"/>
        <end position="45"/>
    </location>
</feature>
<feature type="compositionally biased region" description="Polar residues" evidence="1">
    <location>
        <begin position="482"/>
        <end position="492"/>
    </location>
</feature>
<dbReference type="Gene3D" id="2.60.120.260">
    <property type="entry name" value="Galactose-binding domain-like"/>
    <property type="match status" value="2"/>
</dbReference>
<dbReference type="EMBL" id="JARIHO010000006">
    <property type="protein sequence ID" value="KAJ7359518.1"/>
    <property type="molecule type" value="Genomic_DNA"/>
</dbReference>